<evidence type="ECO:0000256" key="8">
    <source>
        <dbReference type="ARBA" id="ARBA00022989"/>
    </source>
</evidence>
<dbReference type="Pfam" id="PF00520">
    <property type="entry name" value="Ion_trans"/>
    <property type="match status" value="1"/>
</dbReference>
<evidence type="ECO:0000256" key="7">
    <source>
        <dbReference type="ARBA" id="ARBA00022882"/>
    </source>
</evidence>
<keyword evidence="9" id="KW-0406">Ion transport</keyword>
<dbReference type="PANTHER" id="PTHR45628">
    <property type="entry name" value="VOLTAGE-DEPENDENT CALCIUM CHANNEL TYPE A SUBUNIT ALPHA-1"/>
    <property type="match status" value="1"/>
</dbReference>
<evidence type="ECO:0000313" key="14">
    <source>
        <dbReference type="EMBL" id="CAF4081462.1"/>
    </source>
</evidence>
<dbReference type="AlphaFoldDB" id="A0A819TLT6"/>
<sequence>MDNGIDAVDGFLFLICFVGVVVENFHNCRVEQEIEEKVRNKLKREKKLKHQQYLINNLPYYANFSSTRKYLHDLFIAIIIILNVITMSIVMEKMKNKYIIPINPTLTLIVRISRITRRFFIFSSFFIFATLEVELFGRLECNEEQLCSAIDKHANFQNFGIVLLTLFRIATGDNWNSIMKDTLRQDDLSYTNKYHFITIISPIYFVIFILMA</sequence>
<keyword evidence="5 12" id="KW-0812">Transmembrane</keyword>
<protein>
    <recommendedName>
        <fullName evidence="13">Ion transport domain-containing protein</fullName>
    </recommendedName>
</protein>
<proteinExistence type="predicted"/>
<feature type="transmembrane region" description="Helical" evidence="12">
    <location>
        <begin position="70"/>
        <end position="90"/>
    </location>
</feature>
<dbReference type="InterPro" id="IPR005821">
    <property type="entry name" value="Ion_trans_dom"/>
</dbReference>
<dbReference type="Gene3D" id="1.10.287.70">
    <property type="match status" value="1"/>
</dbReference>
<keyword evidence="4" id="KW-0107">Calcium channel</keyword>
<name>A0A819TLT6_9BILA</name>
<evidence type="ECO:0000256" key="1">
    <source>
        <dbReference type="ARBA" id="ARBA00004141"/>
    </source>
</evidence>
<feature type="domain" description="Ion transport" evidence="13">
    <location>
        <begin position="119"/>
        <end position="211"/>
    </location>
</feature>
<evidence type="ECO:0000256" key="4">
    <source>
        <dbReference type="ARBA" id="ARBA00022673"/>
    </source>
</evidence>
<comment type="subcellular location">
    <subcellularLocation>
        <location evidence="1">Membrane</location>
        <topology evidence="1">Multi-pass membrane protein</topology>
    </subcellularLocation>
</comment>
<keyword evidence="10 12" id="KW-0472">Membrane</keyword>
<feature type="transmembrane region" description="Helical" evidence="12">
    <location>
        <begin position="194"/>
        <end position="211"/>
    </location>
</feature>
<dbReference type="InterPro" id="IPR050599">
    <property type="entry name" value="VDCC_alpha-1_subunit"/>
</dbReference>
<evidence type="ECO:0000256" key="3">
    <source>
        <dbReference type="ARBA" id="ARBA00022568"/>
    </source>
</evidence>
<keyword evidence="11" id="KW-0407">Ion channel</keyword>
<keyword evidence="6" id="KW-0106">Calcium</keyword>
<evidence type="ECO:0000256" key="2">
    <source>
        <dbReference type="ARBA" id="ARBA00022448"/>
    </source>
</evidence>
<evidence type="ECO:0000256" key="11">
    <source>
        <dbReference type="ARBA" id="ARBA00023303"/>
    </source>
</evidence>
<accession>A0A819TLT6</accession>
<dbReference type="Proteomes" id="UP000663881">
    <property type="component" value="Unassembled WGS sequence"/>
</dbReference>
<organism evidence="14 15">
    <name type="scientific">Adineta steineri</name>
    <dbReference type="NCBI Taxonomy" id="433720"/>
    <lineage>
        <taxon>Eukaryota</taxon>
        <taxon>Metazoa</taxon>
        <taxon>Spiralia</taxon>
        <taxon>Gnathifera</taxon>
        <taxon>Rotifera</taxon>
        <taxon>Eurotatoria</taxon>
        <taxon>Bdelloidea</taxon>
        <taxon>Adinetida</taxon>
        <taxon>Adinetidae</taxon>
        <taxon>Adineta</taxon>
    </lineage>
</organism>
<dbReference type="GO" id="GO:0005891">
    <property type="term" value="C:voltage-gated calcium channel complex"/>
    <property type="evidence" value="ECO:0007669"/>
    <property type="project" value="TreeGrafter"/>
</dbReference>
<evidence type="ECO:0000256" key="9">
    <source>
        <dbReference type="ARBA" id="ARBA00023065"/>
    </source>
</evidence>
<evidence type="ECO:0000259" key="13">
    <source>
        <dbReference type="Pfam" id="PF00520"/>
    </source>
</evidence>
<dbReference type="EMBL" id="CAJOAY010004733">
    <property type="protein sequence ID" value="CAF4081462.1"/>
    <property type="molecule type" value="Genomic_DNA"/>
</dbReference>
<evidence type="ECO:0000256" key="5">
    <source>
        <dbReference type="ARBA" id="ARBA00022692"/>
    </source>
</evidence>
<keyword evidence="8 12" id="KW-1133">Transmembrane helix</keyword>
<keyword evidence="3" id="KW-0109">Calcium transport</keyword>
<evidence type="ECO:0000256" key="6">
    <source>
        <dbReference type="ARBA" id="ARBA00022837"/>
    </source>
</evidence>
<dbReference type="GO" id="GO:0098703">
    <property type="term" value="P:calcium ion import across plasma membrane"/>
    <property type="evidence" value="ECO:0007669"/>
    <property type="project" value="TreeGrafter"/>
</dbReference>
<reference evidence="14" key="1">
    <citation type="submission" date="2021-02" db="EMBL/GenBank/DDBJ databases">
        <authorList>
            <person name="Nowell W R."/>
        </authorList>
    </citation>
    <scope>NUCLEOTIDE SEQUENCE</scope>
</reference>
<feature type="transmembrane region" description="Helical" evidence="12">
    <location>
        <begin position="119"/>
        <end position="136"/>
    </location>
</feature>
<dbReference type="GO" id="GO:0008331">
    <property type="term" value="F:high voltage-gated calcium channel activity"/>
    <property type="evidence" value="ECO:0007669"/>
    <property type="project" value="TreeGrafter"/>
</dbReference>
<keyword evidence="7" id="KW-0851">Voltage-gated channel</keyword>
<evidence type="ECO:0000313" key="15">
    <source>
        <dbReference type="Proteomes" id="UP000663881"/>
    </source>
</evidence>
<keyword evidence="2" id="KW-0813">Transport</keyword>
<comment type="caution">
    <text evidence="14">The sequence shown here is derived from an EMBL/GenBank/DDBJ whole genome shotgun (WGS) entry which is preliminary data.</text>
</comment>
<evidence type="ECO:0000256" key="12">
    <source>
        <dbReference type="SAM" id="Phobius"/>
    </source>
</evidence>
<gene>
    <name evidence="14" type="ORF">OKA104_LOCUS34586</name>
</gene>
<evidence type="ECO:0000256" key="10">
    <source>
        <dbReference type="ARBA" id="ARBA00023136"/>
    </source>
</evidence>
<dbReference type="PANTHER" id="PTHR45628:SF22">
    <property type="entry name" value="VOLTAGE-DEPENDENT T-TYPE CALCIUM CHANNEL SUBUNIT ALPHA"/>
    <property type="match status" value="1"/>
</dbReference>